<dbReference type="InterPro" id="IPR036465">
    <property type="entry name" value="vWFA_dom_sf"/>
</dbReference>
<comment type="caution">
    <text evidence="3">The sequence shown here is derived from an EMBL/GenBank/DDBJ whole genome shotgun (WGS) entry which is preliminary data.</text>
</comment>
<dbReference type="RefSeq" id="WP_382167304.1">
    <property type="nucleotide sequence ID" value="NZ_JBHTBR010000005.1"/>
</dbReference>
<dbReference type="InterPro" id="IPR028087">
    <property type="entry name" value="Tad_N"/>
</dbReference>
<protein>
    <submittedName>
        <fullName evidence="3">Pilus assembly protein TadG-related protein</fullName>
    </submittedName>
</protein>
<dbReference type="Gene3D" id="3.40.50.410">
    <property type="entry name" value="von Willebrand factor, type A domain"/>
    <property type="match status" value="1"/>
</dbReference>
<keyword evidence="1" id="KW-0812">Transmembrane</keyword>
<name>A0ABW2IMF2_9PROT</name>
<keyword evidence="1" id="KW-1133">Transmembrane helix</keyword>
<gene>
    <name evidence="3" type="ORF">ACFQS8_10590</name>
</gene>
<dbReference type="Pfam" id="PF13400">
    <property type="entry name" value="Tad"/>
    <property type="match status" value="1"/>
</dbReference>
<keyword evidence="4" id="KW-1185">Reference proteome</keyword>
<dbReference type="Proteomes" id="UP001596492">
    <property type="component" value="Unassembled WGS sequence"/>
</dbReference>
<evidence type="ECO:0000259" key="2">
    <source>
        <dbReference type="Pfam" id="PF13400"/>
    </source>
</evidence>
<evidence type="ECO:0000313" key="3">
    <source>
        <dbReference type="EMBL" id="MFC7292063.1"/>
    </source>
</evidence>
<keyword evidence="1" id="KW-0472">Membrane</keyword>
<feature type="transmembrane region" description="Helical" evidence="1">
    <location>
        <begin position="20"/>
        <end position="38"/>
    </location>
</feature>
<sequence length="518" mass="57410">MQLIRREIRKFCKNTAGGIAPMFAVVFLATMFIVGFTVDFRRMQTAGSHLQAATDSSVLAAARAYILSTSEKDVAKRQAAASKVAKDYLQANLASFNADFKNTDIKLAFNADGEITADSKGDLTLIFGGLMGKNKNTIPAHAAATIGDSRKLEIVLVLDNSGSMTTSNRMKQLRKASISFVNSVFDNAVHPNSVQIGVVPWNATVNINVERPLSWDPSPGPAANNSNYGDGAKSGVPLQDFTNHLFPPKFNDYSTYRNSDIKNDFGSDGWMGCIMATKDERKITSSGSISVLTDVPPSKMKWPARKVSGWDPNYHCPSEMLPMSQSRPQVIKKLNQLNPGGNTHADIGLMWGFRMFSNKANWVGFFGYNNALKPDDFGSLQTRKIMIMLTDGENTTSNSEGYSYYGWCTYTKHYKYNRWGYRYHSHTTKDCERPEGIEKEELSGSDLDGLMIDACKAIRKEEVELYTIALDLHSYYNADAISLLKDCAGKESRAYNITGDELDKTFQELASKALRLSE</sequence>
<proteinExistence type="predicted"/>
<evidence type="ECO:0000256" key="1">
    <source>
        <dbReference type="SAM" id="Phobius"/>
    </source>
</evidence>
<reference evidence="4" key="1">
    <citation type="journal article" date="2019" name="Int. J. Syst. Evol. Microbiol.">
        <title>The Global Catalogue of Microorganisms (GCM) 10K type strain sequencing project: providing services to taxonomists for standard genome sequencing and annotation.</title>
        <authorList>
            <consortium name="The Broad Institute Genomics Platform"/>
            <consortium name="The Broad Institute Genome Sequencing Center for Infectious Disease"/>
            <person name="Wu L."/>
            <person name="Ma J."/>
        </authorList>
    </citation>
    <scope>NUCLEOTIDE SEQUENCE [LARGE SCALE GENOMIC DNA]</scope>
    <source>
        <strain evidence="4">CCUG 51308</strain>
    </source>
</reference>
<evidence type="ECO:0000313" key="4">
    <source>
        <dbReference type="Proteomes" id="UP001596492"/>
    </source>
</evidence>
<organism evidence="3 4">
    <name type="scientific">Hirschia litorea</name>
    <dbReference type="NCBI Taxonomy" id="1199156"/>
    <lineage>
        <taxon>Bacteria</taxon>
        <taxon>Pseudomonadati</taxon>
        <taxon>Pseudomonadota</taxon>
        <taxon>Alphaproteobacteria</taxon>
        <taxon>Hyphomonadales</taxon>
        <taxon>Hyphomonadaceae</taxon>
        <taxon>Hirschia</taxon>
    </lineage>
</organism>
<dbReference type="SUPFAM" id="SSF53300">
    <property type="entry name" value="vWA-like"/>
    <property type="match status" value="1"/>
</dbReference>
<feature type="domain" description="Putative Flp pilus-assembly TadG-like N-terminal" evidence="2">
    <location>
        <begin position="17"/>
        <end position="64"/>
    </location>
</feature>
<dbReference type="EMBL" id="JBHTBR010000005">
    <property type="protein sequence ID" value="MFC7292063.1"/>
    <property type="molecule type" value="Genomic_DNA"/>
</dbReference>
<accession>A0ABW2IMF2</accession>